<protein>
    <recommendedName>
        <fullName evidence="3">Viral A-type inclusion protein</fullName>
    </recommendedName>
</protein>
<proteinExistence type="predicted"/>
<gene>
    <name evidence="1" type="ORF">BC349_16835</name>
</gene>
<dbReference type="EMBL" id="MBUA01000029">
    <property type="protein sequence ID" value="MBC6492725.1"/>
    <property type="molecule type" value="Genomic_DNA"/>
</dbReference>
<accession>A0ABR7MCG4</accession>
<evidence type="ECO:0000313" key="2">
    <source>
        <dbReference type="Proteomes" id="UP000765802"/>
    </source>
</evidence>
<evidence type="ECO:0008006" key="3">
    <source>
        <dbReference type="Google" id="ProtNLM"/>
    </source>
</evidence>
<keyword evidence="2" id="KW-1185">Reference proteome</keyword>
<dbReference type="RefSeq" id="WP_187258044.1">
    <property type="nucleotide sequence ID" value="NZ_JBHULF010000019.1"/>
</dbReference>
<dbReference type="PROSITE" id="PS51257">
    <property type="entry name" value="PROKAR_LIPOPROTEIN"/>
    <property type="match status" value="1"/>
</dbReference>
<comment type="caution">
    <text evidence="1">The sequence shown here is derived from an EMBL/GenBank/DDBJ whole genome shotgun (WGS) entry which is preliminary data.</text>
</comment>
<reference evidence="1 2" key="1">
    <citation type="submission" date="2016-07" db="EMBL/GenBank/DDBJ databases">
        <title>Genome analysis of Flavihumibacter stibioxidans YS-17.</title>
        <authorList>
            <person name="Shi K."/>
            <person name="Han Y."/>
            <person name="Wang G."/>
        </authorList>
    </citation>
    <scope>NUCLEOTIDE SEQUENCE [LARGE SCALE GENOMIC DNA]</scope>
    <source>
        <strain evidence="1 2">YS-17</strain>
    </source>
</reference>
<evidence type="ECO:0000313" key="1">
    <source>
        <dbReference type="EMBL" id="MBC6492725.1"/>
    </source>
</evidence>
<name>A0ABR7MCG4_9BACT</name>
<dbReference type="Proteomes" id="UP000765802">
    <property type="component" value="Unassembled WGS sequence"/>
</dbReference>
<sequence>MKRLFILASGLALMAACNSSTDHSEHRKDGFSETPKTPEDSLFQLVMDGHDVGMAKMGKIREAQKKAQQALDSLNKLSGSESKARFQQALMDIQEDLNYAEYSMNTWMEEFNPDSAKDNIESRLAYLKAEQDKVDKVKNAILESLRVADSVLKK</sequence>
<organism evidence="1 2">
    <name type="scientific">Flavihumibacter stibioxidans</name>
    <dbReference type="NCBI Taxonomy" id="1834163"/>
    <lineage>
        <taxon>Bacteria</taxon>
        <taxon>Pseudomonadati</taxon>
        <taxon>Bacteroidota</taxon>
        <taxon>Chitinophagia</taxon>
        <taxon>Chitinophagales</taxon>
        <taxon>Chitinophagaceae</taxon>
        <taxon>Flavihumibacter</taxon>
    </lineage>
</organism>